<organism evidence="2 3">
    <name type="scientific">Pontiella agarivorans</name>
    <dbReference type="NCBI Taxonomy" id="3038953"/>
    <lineage>
        <taxon>Bacteria</taxon>
        <taxon>Pseudomonadati</taxon>
        <taxon>Kiritimatiellota</taxon>
        <taxon>Kiritimatiellia</taxon>
        <taxon>Kiritimatiellales</taxon>
        <taxon>Pontiellaceae</taxon>
        <taxon>Pontiella</taxon>
    </lineage>
</organism>
<comment type="caution">
    <text evidence="2">The sequence shown here is derived from an EMBL/GenBank/DDBJ whole genome shotgun (WGS) entry which is preliminary data.</text>
</comment>
<dbReference type="EMBL" id="JARVCO010000012">
    <property type="protein sequence ID" value="MDZ8119976.1"/>
    <property type="molecule type" value="Genomic_DNA"/>
</dbReference>
<dbReference type="Proteomes" id="UP001290861">
    <property type="component" value="Unassembled WGS sequence"/>
</dbReference>
<protein>
    <submittedName>
        <fullName evidence="2">DUF1638 domain-containing protein</fullName>
    </submittedName>
</protein>
<feature type="domain" description="DUF1638" evidence="1">
    <location>
        <begin position="30"/>
        <end position="215"/>
    </location>
</feature>
<evidence type="ECO:0000313" key="3">
    <source>
        <dbReference type="Proteomes" id="UP001290861"/>
    </source>
</evidence>
<evidence type="ECO:0000313" key="2">
    <source>
        <dbReference type="EMBL" id="MDZ8119976.1"/>
    </source>
</evidence>
<keyword evidence="3" id="KW-1185">Reference proteome</keyword>
<name>A0ABU5N0L3_9BACT</name>
<proteinExistence type="predicted"/>
<sequence>MKLKLISCEIFYREMQFLLKAVPHEIDVQFLQKGLHDIPTAEMLKRLQAEVDNASEEKYDAIIMGYGLCNNGLEGLKARSVPVIIPRAHDCITLFLGSRWRYKKYFNENPGTFFKTTGWIERDYVAEDLKDISIPTQLGMDLTYEQLVEKYGEDNAEFLWEELCDTEKNYSQITFIEMGVEPDDSFEQTAREEAVSKGWKFKKVSGRLDLLRRMLHGDWDSDDFLVISPGSGIVTTHNDTIIRASKDI</sequence>
<dbReference type="InterPro" id="IPR012437">
    <property type="entry name" value="DUF1638"/>
</dbReference>
<reference evidence="2 3" key="1">
    <citation type="journal article" date="2024" name="Appl. Environ. Microbiol.">
        <title>Pontiella agarivorans sp. nov., a novel marine anaerobic bacterium capable of degrading macroalgal polysaccharides and fixing nitrogen.</title>
        <authorList>
            <person name="Liu N."/>
            <person name="Kivenson V."/>
            <person name="Peng X."/>
            <person name="Cui Z."/>
            <person name="Lankiewicz T.S."/>
            <person name="Gosselin K.M."/>
            <person name="English C.J."/>
            <person name="Blair E.M."/>
            <person name="O'Malley M.A."/>
            <person name="Valentine D.L."/>
        </authorList>
    </citation>
    <scope>NUCLEOTIDE SEQUENCE [LARGE SCALE GENOMIC DNA]</scope>
    <source>
        <strain evidence="2 3">NLcol2</strain>
    </source>
</reference>
<gene>
    <name evidence="2" type="ORF">P9H32_15200</name>
</gene>
<accession>A0ABU5N0L3</accession>
<dbReference type="Pfam" id="PF07796">
    <property type="entry name" value="DUF1638"/>
    <property type="match status" value="1"/>
</dbReference>
<evidence type="ECO:0000259" key="1">
    <source>
        <dbReference type="Pfam" id="PF07796"/>
    </source>
</evidence>